<evidence type="ECO:0000313" key="3">
    <source>
        <dbReference type="Proteomes" id="UP000321523"/>
    </source>
</evidence>
<accession>A0A512DSC5</accession>
<dbReference type="Pfam" id="PF00248">
    <property type="entry name" value="Aldo_ket_red"/>
    <property type="match status" value="1"/>
</dbReference>
<evidence type="ECO:0000313" key="2">
    <source>
        <dbReference type="EMBL" id="GEO39335.1"/>
    </source>
</evidence>
<dbReference type="RefSeq" id="WP_044431041.1">
    <property type="nucleotide sequence ID" value="NZ_BJYZ01000015.1"/>
</dbReference>
<dbReference type="CDD" id="cd19152">
    <property type="entry name" value="AKR_AKR15A"/>
    <property type="match status" value="1"/>
</dbReference>
<dbReference type="GO" id="GO:0016491">
    <property type="term" value="F:oxidoreductase activity"/>
    <property type="evidence" value="ECO:0007669"/>
    <property type="project" value="InterPro"/>
</dbReference>
<dbReference type="InterPro" id="IPR036812">
    <property type="entry name" value="NAD(P)_OxRdtase_dom_sf"/>
</dbReference>
<comment type="caution">
    <text evidence="2">The sequence shown here is derived from an EMBL/GenBank/DDBJ whole genome shotgun (WGS) entry which is preliminary data.</text>
</comment>
<dbReference type="PANTHER" id="PTHR42686">
    <property type="entry name" value="GH17980P-RELATED"/>
    <property type="match status" value="1"/>
</dbReference>
<gene>
    <name evidence="2" type="ORF">SAE02_34830</name>
</gene>
<sequence>MELERRKLGRTDVSLTVFGFGGTSLGNMYRAIDDKAAMEALEASHKAGVRYVDTAPLYGHGLSEHRVGGWLRSVRGEDVVLSTKVGWRLFPARGQPTEAGLFMDVPPFRRGIDYSYDGVMRSFDDSLQRLGTDRVDIVFIHDADRRNQGDAYEQRYKEAMEGAYPALLKLREEGVIKAIGAGLNEWEACQRFAEAGDFDCFLLAGRYTLLDQESLDSFMPLCEKRGIGIVLGGPYNSGILATGPVEGAHYDYAPASPEILDKTRRIEAVCRRHGVPLQAAALQFPLGHPTVASVIPGMGSPKRIAENMDLLAHKIPSDMWAELRSEGLIRQDAPLP</sequence>
<reference evidence="2 3" key="1">
    <citation type="submission" date="2019-07" db="EMBL/GenBank/DDBJ databases">
        <title>Whole genome shotgun sequence of Skermanella aerolata NBRC 106429.</title>
        <authorList>
            <person name="Hosoyama A."/>
            <person name="Uohara A."/>
            <person name="Ohji S."/>
            <person name="Ichikawa N."/>
        </authorList>
    </citation>
    <scope>NUCLEOTIDE SEQUENCE [LARGE SCALE GENOMIC DNA]</scope>
    <source>
        <strain evidence="2 3">NBRC 106429</strain>
    </source>
</reference>
<dbReference type="Gene3D" id="3.20.20.100">
    <property type="entry name" value="NADP-dependent oxidoreductase domain"/>
    <property type="match status" value="1"/>
</dbReference>
<proteinExistence type="predicted"/>
<dbReference type="AlphaFoldDB" id="A0A512DSC5"/>
<dbReference type="InterPro" id="IPR020471">
    <property type="entry name" value="AKR"/>
</dbReference>
<dbReference type="GO" id="GO:0005829">
    <property type="term" value="C:cytosol"/>
    <property type="evidence" value="ECO:0007669"/>
    <property type="project" value="TreeGrafter"/>
</dbReference>
<dbReference type="PANTHER" id="PTHR42686:SF1">
    <property type="entry name" value="GH17980P-RELATED"/>
    <property type="match status" value="1"/>
</dbReference>
<name>A0A512DSC5_9PROT</name>
<dbReference type="SUPFAM" id="SSF51430">
    <property type="entry name" value="NAD(P)-linked oxidoreductase"/>
    <property type="match status" value="1"/>
</dbReference>
<evidence type="ECO:0000259" key="1">
    <source>
        <dbReference type="Pfam" id="PF00248"/>
    </source>
</evidence>
<dbReference type="OrthoDB" id="9768851at2"/>
<dbReference type="EMBL" id="BJYZ01000015">
    <property type="protein sequence ID" value="GEO39335.1"/>
    <property type="molecule type" value="Genomic_DNA"/>
</dbReference>
<feature type="domain" description="NADP-dependent oxidoreductase" evidence="1">
    <location>
        <begin position="19"/>
        <end position="324"/>
    </location>
</feature>
<dbReference type="Proteomes" id="UP000321523">
    <property type="component" value="Unassembled WGS sequence"/>
</dbReference>
<protein>
    <submittedName>
        <fullName evidence="2">Oxidoreductase</fullName>
    </submittedName>
</protein>
<dbReference type="InterPro" id="IPR023210">
    <property type="entry name" value="NADP_OxRdtase_dom"/>
</dbReference>
<keyword evidence="3" id="KW-1185">Reference proteome</keyword>
<organism evidence="2 3">
    <name type="scientific">Skermanella aerolata</name>
    <dbReference type="NCBI Taxonomy" id="393310"/>
    <lineage>
        <taxon>Bacteria</taxon>
        <taxon>Pseudomonadati</taxon>
        <taxon>Pseudomonadota</taxon>
        <taxon>Alphaproteobacteria</taxon>
        <taxon>Rhodospirillales</taxon>
        <taxon>Azospirillaceae</taxon>
        <taxon>Skermanella</taxon>
    </lineage>
</organism>